<keyword evidence="6" id="KW-0347">Helicase</keyword>
<evidence type="ECO:0000256" key="5">
    <source>
        <dbReference type="ARBA" id="ARBA00022801"/>
    </source>
</evidence>
<dbReference type="SUPFAM" id="SSF52540">
    <property type="entry name" value="P-loop containing nucleoside triphosphate hydrolases"/>
    <property type="match status" value="1"/>
</dbReference>
<dbReference type="Pfam" id="PF00772">
    <property type="entry name" value="DnaB"/>
    <property type="match status" value="1"/>
</dbReference>
<evidence type="ECO:0000256" key="7">
    <source>
        <dbReference type="ARBA" id="ARBA00022840"/>
    </source>
</evidence>
<keyword evidence="5" id="KW-0378">Hydrolase</keyword>
<evidence type="ECO:0000259" key="12">
    <source>
        <dbReference type="PROSITE" id="PS51199"/>
    </source>
</evidence>
<dbReference type="InterPro" id="IPR007693">
    <property type="entry name" value="DNA_helicase_DnaB-like_N"/>
</dbReference>
<comment type="catalytic activity">
    <reaction evidence="11">
        <text>ATP + H2O = ADP + phosphate + H(+)</text>
        <dbReference type="Rhea" id="RHEA:13065"/>
        <dbReference type="ChEBI" id="CHEBI:15377"/>
        <dbReference type="ChEBI" id="CHEBI:15378"/>
        <dbReference type="ChEBI" id="CHEBI:30616"/>
        <dbReference type="ChEBI" id="CHEBI:43474"/>
        <dbReference type="ChEBI" id="CHEBI:456216"/>
        <dbReference type="EC" id="5.6.2.3"/>
    </reaction>
</comment>
<dbReference type="GO" id="GO:0003677">
    <property type="term" value="F:DNA binding"/>
    <property type="evidence" value="ECO:0007669"/>
    <property type="project" value="UniProtKB-KW"/>
</dbReference>
<keyword evidence="3" id="KW-0235">DNA replication</keyword>
<evidence type="ECO:0000256" key="10">
    <source>
        <dbReference type="ARBA" id="ARBA00044969"/>
    </source>
</evidence>
<dbReference type="GO" id="GO:1990077">
    <property type="term" value="C:primosome complex"/>
    <property type="evidence" value="ECO:0007669"/>
    <property type="project" value="UniProtKB-KW"/>
</dbReference>
<dbReference type="SUPFAM" id="SSF48024">
    <property type="entry name" value="N-terminal domain of DnaB helicase"/>
    <property type="match status" value="1"/>
</dbReference>
<dbReference type="GO" id="GO:0005829">
    <property type="term" value="C:cytosol"/>
    <property type="evidence" value="ECO:0007669"/>
    <property type="project" value="TreeGrafter"/>
</dbReference>
<name>A0A0F9IYH1_9ZZZZ</name>
<dbReference type="PROSITE" id="PS51199">
    <property type="entry name" value="SF4_HELICASE"/>
    <property type="match status" value="1"/>
</dbReference>
<evidence type="ECO:0000256" key="9">
    <source>
        <dbReference type="ARBA" id="ARBA00023235"/>
    </source>
</evidence>
<keyword evidence="4" id="KW-0547">Nucleotide-binding</keyword>
<dbReference type="PANTHER" id="PTHR30153">
    <property type="entry name" value="REPLICATIVE DNA HELICASE DNAB"/>
    <property type="match status" value="1"/>
</dbReference>
<protein>
    <recommendedName>
        <fullName evidence="10">DNA 5'-3' helicase</fullName>
        <ecNumber evidence="10">5.6.2.3</ecNumber>
    </recommendedName>
</protein>
<feature type="domain" description="SF4 helicase" evidence="12">
    <location>
        <begin position="174"/>
        <end position="437"/>
    </location>
</feature>
<evidence type="ECO:0000256" key="2">
    <source>
        <dbReference type="ARBA" id="ARBA00022515"/>
    </source>
</evidence>
<evidence type="ECO:0000256" key="8">
    <source>
        <dbReference type="ARBA" id="ARBA00023125"/>
    </source>
</evidence>
<dbReference type="InterPro" id="IPR007692">
    <property type="entry name" value="DNA_helicase_DnaB"/>
</dbReference>
<proteinExistence type="inferred from homology"/>
<comment type="caution">
    <text evidence="13">The sequence shown here is derived from an EMBL/GenBank/DDBJ whole genome shotgun (WGS) entry which is preliminary data.</text>
</comment>
<dbReference type="PANTHER" id="PTHR30153:SF2">
    <property type="entry name" value="REPLICATIVE DNA HELICASE"/>
    <property type="match status" value="1"/>
</dbReference>
<reference evidence="13" key="1">
    <citation type="journal article" date="2015" name="Nature">
        <title>Complex archaea that bridge the gap between prokaryotes and eukaryotes.</title>
        <authorList>
            <person name="Spang A."/>
            <person name="Saw J.H."/>
            <person name="Jorgensen S.L."/>
            <person name="Zaremba-Niedzwiedzka K."/>
            <person name="Martijn J."/>
            <person name="Lind A.E."/>
            <person name="van Eijk R."/>
            <person name="Schleper C."/>
            <person name="Guy L."/>
            <person name="Ettema T.J."/>
        </authorList>
    </citation>
    <scope>NUCLEOTIDE SEQUENCE</scope>
</reference>
<dbReference type="InterPro" id="IPR016136">
    <property type="entry name" value="DNA_helicase_N/primase_C"/>
</dbReference>
<dbReference type="InterPro" id="IPR027417">
    <property type="entry name" value="P-loop_NTPase"/>
</dbReference>
<evidence type="ECO:0000256" key="11">
    <source>
        <dbReference type="ARBA" id="ARBA00048954"/>
    </source>
</evidence>
<dbReference type="GO" id="GO:0016787">
    <property type="term" value="F:hydrolase activity"/>
    <property type="evidence" value="ECO:0007669"/>
    <property type="project" value="UniProtKB-KW"/>
</dbReference>
<evidence type="ECO:0000313" key="13">
    <source>
        <dbReference type="EMBL" id="KKL98715.1"/>
    </source>
</evidence>
<keyword evidence="8" id="KW-0238">DNA-binding</keyword>
<dbReference type="FunFam" id="1.10.860.10:FF:000001">
    <property type="entry name" value="Replicative DNA helicase"/>
    <property type="match status" value="1"/>
</dbReference>
<gene>
    <name evidence="13" type="ORF">LCGC14_1821640</name>
</gene>
<sequence length="438" mass="48334">MSDRLQPQNIEAEKAVLGAMLSSKEAVPKAFEKLKATDFYQDSHGTIFRAMLTLFNDNKPIDTLTVTNRLKQDRRIESVGGAFYITGLVDATPTTANIEAHANVVLQKSLSRQLLLLSMTMTNDAYDDVKDLTELLDAAHRGIFNISQGHIKGGFVDVETVVHKTLKEFDYQSTQGGISGISTGLVDLDNITAGFHKGELTVIAGRPSMGKTSLALTIAKNMSSKQGIGVGIFSLEMDCVEIVKRLMLAESRVDGQKMRIGKLKKEDWTKLMDTGGIIAELPIHIDQSLVNSITELSAKARRLKTEHNVGVIIIDYIQLLSAGGKTESKNQEVAQITRALKGLAKELNIVIIALSQLSRNVEYRKPPIPQLSDLRESGAIEQDADLVIFLYRKYHYTGEDKGDAMVIIAKQRNGETGTIHLSFIENYAKFEDRARDLT</sequence>
<dbReference type="EC" id="5.6.2.3" evidence="10"/>
<keyword evidence="7" id="KW-0067">ATP-binding</keyword>
<evidence type="ECO:0000256" key="3">
    <source>
        <dbReference type="ARBA" id="ARBA00022705"/>
    </source>
</evidence>
<dbReference type="Gene3D" id="3.40.50.300">
    <property type="entry name" value="P-loop containing nucleotide triphosphate hydrolases"/>
    <property type="match status" value="1"/>
</dbReference>
<organism evidence="13">
    <name type="scientific">marine sediment metagenome</name>
    <dbReference type="NCBI Taxonomy" id="412755"/>
    <lineage>
        <taxon>unclassified sequences</taxon>
        <taxon>metagenomes</taxon>
        <taxon>ecological metagenomes</taxon>
    </lineage>
</organism>
<comment type="similarity">
    <text evidence="1">Belongs to the helicase family. DnaB subfamily.</text>
</comment>
<dbReference type="GO" id="GO:0005524">
    <property type="term" value="F:ATP binding"/>
    <property type="evidence" value="ECO:0007669"/>
    <property type="project" value="UniProtKB-KW"/>
</dbReference>
<dbReference type="EMBL" id="LAZR01017847">
    <property type="protein sequence ID" value="KKL98715.1"/>
    <property type="molecule type" value="Genomic_DNA"/>
</dbReference>
<dbReference type="NCBIfam" id="TIGR00665">
    <property type="entry name" value="DnaB"/>
    <property type="match status" value="1"/>
</dbReference>
<dbReference type="CDD" id="cd00984">
    <property type="entry name" value="DnaB_C"/>
    <property type="match status" value="1"/>
</dbReference>
<dbReference type="Gene3D" id="1.10.860.10">
    <property type="entry name" value="DNAb Helicase, Chain A"/>
    <property type="match status" value="1"/>
</dbReference>
<dbReference type="GO" id="GO:0006269">
    <property type="term" value="P:DNA replication, synthesis of primer"/>
    <property type="evidence" value="ECO:0007669"/>
    <property type="project" value="UniProtKB-KW"/>
</dbReference>
<evidence type="ECO:0000256" key="6">
    <source>
        <dbReference type="ARBA" id="ARBA00022806"/>
    </source>
</evidence>
<keyword evidence="9" id="KW-0413">Isomerase</keyword>
<dbReference type="SMART" id="SM00382">
    <property type="entry name" value="AAA"/>
    <property type="match status" value="1"/>
</dbReference>
<accession>A0A0F9IYH1</accession>
<dbReference type="InterPro" id="IPR036185">
    <property type="entry name" value="DNA_heli_DnaB-like_N_sf"/>
</dbReference>
<dbReference type="Pfam" id="PF03796">
    <property type="entry name" value="DnaB_C"/>
    <property type="match status" value="1"/>
</dbReference>
<dbReference type="GO" id="GO:0043139">
    <property type="term" value="F:5'-3' DNA helicase activity"/>
    <property type="evidence" value="ECO:0007669"/>
    <property type="project" value="UniProtKB-EC"/>
</dbReference>
<dbReference type="InterPro" id="IPR003593">
    <property type="entry name" value="AAA+_ATPase"/>
</dbReference>
<keyword evidence="2" id="KW-0639">Primosome</keyword>
<dbReference type="AlphaFoldDB" id="A0A0F9IYH1"/>
<evidence type="ECO:0000256" key="4">
    <source>
        <dbReference type="ARBA" id="ARBA00022741"/>
    </source>
</evidence>
<evidence type="ECO:0000256" key="1">
    <source>
        <dbReference type="ARBA" id="ARBA00008428"/>
    </source>
</evidence>
<dbReference type="InterPro" id="IPR007694">
    <property type="entry name" value="DNA_helicase_DnaB-like_C"/>
</dbReference>